<dbReference type="PANTHER" id="PTHR12045:SF3">
    <property type="entry name" value="INACTIVE ALLANTOICASE-RELATED"/>
    <property type="match status" value="1"/>
</dbReference>
<dbReference type="Gene3D" id="2.60.120.260">
    <property type="entry name" value="Galactose-binding domain-like"/>
    <property type="match status" value="2"/>
</dbReference>
<reference evidence="12 13" key="1">
    <citation type="journal article" date="2006" name="Nature">
        <title>Insights from the genome of the biotrophic fungal plant pathogen Ustilago maydis.</title>
        <authorList>
            <person name="Kamper J."/>
            <person name="Kahmann R."/>
            <person name="Bolker M."/>
            <person name="Ma L.J."/>
            <person name="Brefort T."/>
            <person name="Saville B.J."/>
            <person name="Banuett F."/>
            <person name="Kronstad J.W."/>
            <person name="Gold S.E."/>
            <person name="Muller O."/>
            <person name="Perlin M.H."/>
            <person name="Wosten H.A."/>
            <person name="de Vries R."/>
            <person name="Ruiz-Herrera J."/>
            <person name="Reynaga-Pena C.G."/>
            <person name="Snetselaar K."/>
            <person name="McCann M."/>
            <person name="Perez-Martin J."/>
            <person name="Feldbrugge M."/>
            <person name="Basse C.W."/>
            <person name="Steinberg G."/>
            <person name="Ibeas J.I."/>
            <person name="Holloman W."/>
            <person name="Guzman P."/>
            <person name="Farman M."/>
            <person name="Stajich J.E."/>
            <person name="Sentandreu R."/>
            <person name="Gonzalez-Prieto J.M."/>
            <person name="Kennell J.C."/>
            <person name="Molina L."/>
            <person name="Schirawski J."/>
            <person name="Mendoza-Mendoza A."/>
            <person name="Greilinger D."/>
            <person name="Munch K."/>
            <person name="Rossel N."/>
            <person name="Scherer M."/>
            <person name="Vranes M."/>
            <person name="Ladendorf O."/>
            <person name="Vincon V."/>
            <person name="Fuchs U."/>
            <person name="Sandrock B."/>
            <person name="Meng S."/>
            <person name="Ho E.C."/>
            <person name="Cahill M.J."/>
            <person name="Boyce K.J."/>
            <person name="Klose J."/>
            <person name="Klosterman S.J."/>
            <person name="Deelstra H.J."/>
            <person name="Ortiz-Castellanos L."/>
            <person name="Li W."/>
            <person name="Sanchez-Alonso P."/>
            <person name="Schreier P.H."/>
            <person name="Hauser-Hahn I."/>
            <person name="Vaupel M."/>
            <person name="Koopmann E."/>
            <person name="Friedrich G."/>
            <person name="Voss H."/>
            <person name="Schluter T."/>
            <person name="Margolis J."/>
            <person name="Platt D."/>
            <person name="Swimmer C."/>
            <person name="Gnirke A."/>
            <person name="Chen F."/>
            <person name="Vysotskaia V."/>
            <person name="Mannhaupt G."/>
            <person name="Guldener U."/>
            <person name="Munsterkotter M."/>
            <person name="Haase D."/>
            <person name="Oesterheld M."/>
            <person name="Mewes H.W."/>
            <person name="Mauceli E.W."/>
            <person name="DeCaprio D."/>
            <person name="Wade C.M."/>
            <person name="Butler J."/>
            <person name="Young S."/>
            <person name="Jaffe D.B."/>
            <person name="Calvo S."/>
            <person name="Nusbaum C."/>
            <person name="Galagan J."/>
            <person name="Birren B.W."/>
        </authorList>
    </citation>
    <scope>NUCLEOTIDE SEQUENCE [LARGE SCALE GENOMIC DNA]</scope>
    <source>
        <strain evidence="13">DSM 14603 / FGSC 9021 / UM521</strain>
    </source>
</reference>
<comment type="subunit">
    <text evidence="3">Homodimer.</text>
</comment>
<evidence type="ECO:0000256" key="5">
    <source>
        <dbReference type="ARBA" id="ARBA00022631"/>
    </source>
</evidence>
<dbReference type="InterPro" id="IPR024060">
    <property type="entry name" value="Ureidoglycolate_lyase_dom_sf"/>
</dbReference>
<dbReference type="Proteomes" id="UP000000561">
    <property type="component" value="Chromosome 3"/>
</dbReference>
<evidence type="ECO:0000256" key="10">
    <source>
        <dbReference type="ARBA" id="ARBA00060607"/>
    </source>
</evidence>
<evidence type="ECO:0000256" key="3">
    <source>
        <dbReference type="ARBA" id="ARBA00011738"/>
    </source>
</evidence>
<dbReference type="GO" id="GO:0050385">
    <property type="term" value="F:ureidoglycolate lyase activity"/>
    <property type="evidence" value="ECO:0007669"/>
    <property type="project" value="UniProtKB-EC"/>
</dbReference>
<dbReference type="Pfam" id="PF03561">
    <property type="entry name" value="Allantoicase"/>
    <property type="match status" value="2"/>
</dbReference>
<feature type="domain" description="Allantoicase" evidence="11">
    <location>
        <begin position="26"/>
        <end position="183"/>
    </location>
</feature>
<evidence type="ECO:0000256" key="8">
    <source>
        <dbReference type="ARBA" id="ARBA00047684"/>
    </source>
</evidence>
<dbReference type="GO" id="GO:0004037">
    <property type="term" value="F:allantoicase activity"/>
    <property type="evidence" value="ECO:0000318"/>
    <property type="project" value="GO_Central"/>
</dbReference>
<dbReference type="KEGG" id="uma:UMAG_01926"/>
<organism evidence="12 13">
    <name type="scientific">Mycosarcoma maydis</name>
    <name type="common">Corn smut fungus</name>
    <name type="synonym">Ustilago maydis</name>
    <dbReference type="NCBI Taxonomy" id="5270"/>
    <lineage>
        <taxon>Eukaryota</taxon>
        <taxon>Fungi</taxon>
        <taxon>Dikarya</taxon>
        <taxon>Basidiomycota</taxon>
        <taxon>Ustilaginomycotina</taxon>
        <taxon>Ustilaginomycetes</taxon>
        <taxon>Ustilaginales</taxon>
        <taxon>Ustilaginaceae</taxon>
        <taxon>Mycosarcoma</taxon>
    </lineage>
</organism>
<dbReference type="GO" id="GO:0004848">
    <property type="term" value="F:ureidoglycolate hydrolase activity"/>
    <property type="evidence" value="ECO:0007669"/>
    <property type="project" value="InterPro"/>
</dbReference>
<keyword evidence="5" id="KW-0659">Purine metabolism</keyword>
<dbReference type="FunFam" id="2.60.120.260:FF:000059">
    <property type="entry name" value="Probable allantoicase"/>
    <property type="match status" value="1"/>
</dbReference>
<dbReference type="InterPro" id="IPR011051">
    <property type="entry name" value="RmlC_Cupin_sf"/>
</dbReference>
<dbReference type="Pfam" id="PF04115">
    <property type="entry name" value="Ureidogly_lyase"/>
    <property type="match status" value="1"/>
</dbReference>
<dbReference type="AlphaFoldDB" id="A0A0D1E3U9"/>
<dbReference type="SUPFAM" id="SSF49785">
    <property type="entry name" value="Galactose-binding domain-like"/>
    <property type="match status" value="2"/>
</dbReference>
<sequence>MTTIALDQFDAVLGSTSTEISSVALGGRILSTSDEWFAPASSLLKVGPAPSLRGQFGPKGALFDGWETRRHNPTYDWVILRLGPNAGGHLVGFDVDTANFNGNEAPEISIHALALTPEEEAQIGNTLAEDDKRWECVVPISPCGPSQRHLFKVAEGKGDKIYTHIKLHMIPDGGIARFRVYGVIPPPPVGQADGEQVNTENSAFNLLDLAHCLNGGRVVFTDDNHFGAGSNIILPGRGKDMGDGWETRRSRAKGHFNWSIVKLGEPGFLSYAEVDTAHFLGNFPESTEILGTVHDSATVPSADAQWVTLLPRTKLGPGRRHFFPLVDGNSAPFTHVMIKMHPDGGIKRFRVHGRRASAILAAKIPPSSLPAVAVPEDIQDPLPSATSDPFAPVSAAISLAPTSPTSAATTQMGIVVRDKFVAAVALTTDAFSRYGAVIDGPSVHNADDAKAFKIVNQGTAKKYLNLAEIINNYPTQAAAKTNIHVYRCDAAASLPFQVKLLERHRFTTQAFIPMVPIGGKQQGFLVVVAQNGQDDRPDLNTLAVFLATTEQAIQYHAGIWHHPMIALGDQPTDFACIVNESATQPQLDCDEVEV</sequence>
<dbReference type="FunFam" id="2.60.120.260:FF:000078">
    <property type="entry name" value="DAL2p Allantoicase"/>
    <property type="match status" value="1"/>
</dbReference>
<keyword evidence="6" id="KW-0378">Hydrolase</keyword>
<dbReference type="eggNOG" id="KOG4145">
    <property type="taxonomic scope" value="Eukaryota"/>
</dbReference>
<comment type="catalytic activity">
    <reaction evidence="8">
        <text>(S)-ureidoglycolate = urea + glyoxylate</text>
        <dbReference type="Rhea" id="RHEA:11304"/>
        <dbReference type="ChEBI" id="CHEBI:16199"/>
        <dbReference type="ChEBI" id="CHEBI:36655"/>
        <dbReference type="ChEBI" id="CHEBI:57296"/>
        <dbReference type="EC" id="4.3.2.3"/>
    </reaction>
</comment>
<evidence type="ECO:0000256" key="9">
    <source>
        <dbReference type="ARBA" id="ARBA00056910"/>
    </source>
</evidence>
<dbReference type="HAMAP" id="MF_00813">
    <property type="entry name" value="Allantoicase"/>
    <property type="match status" value="1"/>
</dbReference>
<dbReference type="OMA" id="SVYRCKP"/>
<dbReference type="Gene3D" id="2.60.120.480">
    <property type="entry name" value="Ureidoglycolate hydrolase"/>
    <property type="match status" value="1"/>
</dbReference>
<dbReference type="PANTHER" id="PTHR12045">
    <property type="entry name" value="ALLANTOICASE"/>
    <property type="match status" value="1"/>
</dbReference>
<feature type="domain" description="Allantoicase" evidence="11">
    <location>
        <begin position="215"/>
        <end position="355"/>
    </location>
</feature>
<dbReference type="SUPFAM" id="SSF51182">
    <property type="entry name" value="RmlC-like cupins"/>
    <property type="match status" value="1"/>
</dbReference>
<dbReference type="InterPro" id="IPR008979">
    <property type="entry name" value="Galactose-bd-like_sf"/>
</dbReference>
<keyword evidence="7" id="KW-0456">Lyase</keyword>
<dbReference type="OrthoDB" id="10266039at2759"/>
<dbReference type="InParanoid" id="A0A0D1E3U9"/>
<evidence type="ECO:0000256" key="4">
    <source>
        <dbReference type="ARBA" id="ARBA00012170"/>
    </source>
</evidence>
<dbReference type="GO" id="GO:0000256">
    <property type="term" value="P:allantoin catabolic process"/>
    <property type="evidence" value="ECO:0000318"/>
    <property type="project" value="GO_Central"/>
</dbReference>
<proteinExistence type="inferred from homology"/>
<name>A0A0D1E3U9_MYCMD</name>
<accession>A0A0D1E3U9</accession>
<comment type="function">
    <text evidence="9">Utilization of purines as secondary nitrogen sources, when primary sources are limiting.</text>
</comment>
<evidence type="ECO:0000256" key="7">
    <source>
        <dbReference type="ARBA" id="ARBA00023239"/>
    </source>
</evidence>
<dbReference type="EC" id="3.5.3.4" evidence="4"/>
<keyword evidence="13" id="KW-1185">Reference proteome</keyword>
<protein>
    <recommendedName>
        <fullName evidence="4">allantoicase</fullName>
        <ecNumber evidence="4">3.5.3.4</ecNumber>
    </recommendedName>
</protein>
<dbReference type="GO" id="GO:0006144">
    <property type="term" value="P:purine nucleobase metabolic process"/>
    <property type="evidence" value="ECO:0007669"/>
    <property type="project" value="UniProtKB-KW"/>
</dbReference>
<evidence type="ECO:0000256" key="6">
    <source>
        <dbReference type="ARBA" id="ARBA00022801"/>
    </source>
</evidence>
<evidence type="ECO:0000256" key="1">
    <source>
        <dbReference type="ARBA" id="ARBA00001314"/>
    </source>
</evidence>
<gene>
    <name evidence="12" type="ORF">UMAG_01926</name>
</gene>
<evidence type="ECO:0000313" key="12">
    <source>
        <dbReference type="EMBL" id="KIS70774.1"/>
    </source>
</evidence>
<dbReference type="VEuPathDB" id="FungiDB:UMAG_01926"/>
<comment type="catalytic activity">
    <reaction evidence="1">
        <text>allantoate + H2O = (S)-ureidoglycolate + urea</text>
        <dbReference type="Rhea" id="RHEA:11016"/>
        <dbReference type="ChEBI" id="CHEBI:15377"/>
        <dbReference type="ChEBI" id="CHEBI:16199"/>
        <dbReference type="ChEBI" id="CHEBI:17536"/>
        <dbReference type="ChEBI" id="CHEBI:57296"/>
        <dbReference type="EC" id="3.5.3.4"/>
    </reaction>
</comment>
<dbReference type="STRING" id="237631.A0A0D1E3U9"/>
<dbReference type="GeneID" id="23562793"/>
<dbReference type="RefSeq" id="XP_011387847.1">
    <property type="nucleotide sequence ID" value="XM_011389545.1"/>
</dbReference>
<dbReference type="FunCoup" id="A0A0D1E3U9">
    <property type="interactions" value="36"/>
</dbReference>
<dbReference type="InterPro" id="IPR007247">
    <property type="entry name" value="Ureidogly_lyase"/>
</dbReference>
<dbReference type="EMBL" id="CM003142">
    <property type="protein sequence ID" value="KIS70774.1"/>
    <property type="molecule type" value="Genomic_DNA"/>
</dbReference>
<evidence type="ECO:0000259" key="11">
    <source>
        <dbReference type="Pfam" id="PF03561"/>
    </source>
</evidence>
<dbReference type="CDD" id="cd20298">
    <property type="entry name" value="cupin_UAH"/>
    <property type="match status" value="1"/>
</dbReference>
<evidence type="ECO:0000313" key="13">
    <source>
        <dbReference type="Proteomes" id="UP000000561"/>
    </source>
</evidence>
<dbReference type="InterPro" id="IPR005164">
    <property type="entry name" value="Allantoicase"/>
</dbReference>
<dbReference type="InterPro" id="IPR047233">
    <property type="entry name" value="UAH_cupin"/>
</dbReference>
<comment type="similarity">
    <text evidence="2">Belongs to the allantoicase family.</text>
</comment>
<comment type="pathway">
    <text evidence="10">Nitrogen metabolism; (S)-allantoin degradation; (S)-ureidoglycolate from allantoate (aminidohydrolase route): step 1/1.</text>
</comment>
<dbReference type="NCBIfam" id="TIGR02961">
    <property type="entry name" value="allantoicase"/>
    <property type="match status" value="1"/>
</dbReference>
<evidence type="ECO:0000256" key="2">
    <source>
        <dbReference type="ARBA" id="ARBA00009242"/>
    </source>
</evidence>
<dbReference type="InterPro" id="IPR015908">
    <property type="entry name" value="Allantoicase_dom"/>
</dbReference>